<feature type="transmembrane region" description="Helical" evidence="1">
    <location>
        <begin position="53"/>
        <end position="78"/>
    </location>
</feature>
<dbReference type="RefSeq" id="WP_160623847.1">
    <property type="nucleotide sequence ID" value="NZ_WUUQ01000001.1"/>
</dbReference>
<feature type="transmembrane region" description="Helical" evidence="1">
    <location>
        <begin position="7"/>
        <end position="27"/>
    </location>
</feature>
<name>A0A6N8U499_9FIRM</name>
<dbReference type="AlphaFoldDB" id="A0A6N8U499"/>
<keyword evidence="3" id="KW-1185">Reference proteome</keyword>
<proteinExistence type="predicted"/>
<reference evidence="2 3" key="1">
    <citation type="submission" date="2019-12" db="EMBL/GenBank/DDBJ databases">
        <authorList>
            <person name="Yang R."/>
        </authorList>
    </citation>
    <scope>NUCLEOTIDE SEQUENCE [LARGE SCALE GENOMIC DNA]</scope>
    <source>
        <strain evidence="2 3">DONG20-135</strain>
    </source>
</reference>
<feature type="transmembrane region" description="Helical" evidence="1">
    <location>
        <begin position="124"/>
        <end position="149"/>
    </location>
</feature>
<gene>
    <name evidence="2" type="ORF">GSF08_00125</name>
</gene>
<keyword evidence="1" id="KW-1133">Transmembrane helix</keyword>
<keyword evidence="1" id="KW-0472">Membrane</keyword>
<dbReference type="Proteomes" id="UP000434036">
    <property type="component" value="Unassembled WGS sequence"/>
</dbReference>
<evidence type="ECO:0000313" key="3">
    <source>
        <dbReference type="Proteomes" id="UP000434036"/>
    </source>
</evidence>
<protein>
    <submittedName>
        <fullName evidence="2">Uncharacterized protein</fullName>
    </submittedName>
</protein>
<accession>A0A6N8U499</accession>
<evidence type="ECO:0000256" key="1">
    <source>
        <dbReference type="SAM" id="Phobius"/>
    </source>
</evidence>
<reference evidence="2 3" key="2">
    <citation type="submission" date="2020-01" db="EMBL/GenBank/DDBJ databases">
        <title>Clostridiaceae sp. nov. isolated from the gut of human by culturomics.</title>
        <authorList>
            <person name="Chang Y."/>
        </authorList>
    </citation>
    <scope>NUCLEOTIDE SEQUENCE [LARGE SCALE GENOMIC DNA]</scope>
    <source>
        <strain evidence="2 3">DONG20-135</strain>
    </source>
</reference>
<dbReference type="EMBL" id="WUUQ01000001">
    <property type="protein sequence ID" value="MXQ72345.1"/>
    <property type="molecule type" value="Genomic_DNA"/>
</dbReference>
<evidence type="ECO:0000313" key="2">
    <source>
        <dbReference type="EMBL" id="MXQ72345.1"/>
    </source>
</evidence>
<comment type="caution">
    <text evidence="2">The sequence shown here is derived from an EMBL/GenBank/DDBJ whole genome shotgun (WGS) entry which is preliminary data.</text>
</comment>
<sequence length="158" mass="18261">MDNRKRILIFACMIIFLFLSGLLFVLITDNGAGALPEGYFVSLAEFCHDSTELYYAFFEVSNSVIVITFLQILVYGFLFFLSSSKHKLQILFFLLSITFIIITLILSIFAKFNGSEMFIILTSYFVGVLAFKNYFLSFLLFVFTLFSILNIKAKEWYN</sequence>
<organism evidence="2 3">
    <name type="scientific">Copranaerobaculum intestinale</name>
    <dbReference type="NCBI Taxonomy" id="2692629"/>
    <lineage>
        <taxon>Bacteria</taxon>
        <taxon>Bacillati</taxon>
        <taxon>Bacillota</taxon>
        <taxon>Erysipelotrichia</taxon>
        <taxon>Erysipelotrichales</taxon>
        <taxon>Erysipelotrichaceae</taxon>
        <taxon>Copranaerobaculum</taxon>
    </lineage>
</organism>
<keyword evidence="1" id="KW-0812">Transmembrane</keyword>
<feature type="transmembrane region" description="Helical" evidence="1">
    <location>
        <begin position="90"/>
        <end position="112"/>
    </location>
</feature>